<proteinExistence type="predicted"/>
<keyword evidence="3 7" id="KW-0812">Transmembrane</keyword>
<evidence type="ECO:0000256" key="3">
    <source>
        <dbReference type="ARBA" id="ARBA00022692"/>
    </source>
</evidence>
<feature type="region of interest" description="Disordered" evidence="6">
    <location>
        <begin position="800"/>
        <end position="832"/>
    </location>
</feature>
<feature type="transmembrane region" description="Helical" evidence="7">
    <location>
        <begin position="410"/>
        <end position="430"/>
    </location>
</feature>
<dbReference type="NCBIfam" id="TIGR00360">
    <property type="entry name" value="ComEC_N-term"/>
    <property type="match status" value="1"/>
</dbReference>
<dbReference type="PANTHER" id="PTHR30619">
    <property type="entry name" value="DNA INTERNALIZATION/COMPETENCE PROTEIN COMEC/REC2"/>
    <property type="match status" value="1"/>
</dbReference>
<dbReference type="Pfam" id="PF13567">
    <property type="entry name" value="DUF4131"/>
    <property type="match status" value="1"/>
</dbReference>
<gene>
    <name evidence="10" type="ORF">NK6_9540</name>
</gene>
<feature type="transmembrane region" description="Helical" evidence="7">
    <location>
        <begin position="536"/>
        <end position="558"/>
    </location>
</feature>
<feature type="domain" description="DUF4131" evidence="9">
    <location>
        <begin position="80"/>
        <end position="233"/>
    </location>
</feature>
<evidence type="ECO:0000259" key="8">
    <source>
        <dbReference type="Pfam" id="PF03772"/>
    </source>
</evidence>
<reference evidence="10 11" key="1">
    <citation type="submission" date="2014-11" db="EMBL/GenBank/DDBJ databases">
        <title>Symbiosis island explosion on the genome of extra-slow-growing strains of soybean bradyrhizobia with massive insertion sequences.</title>
        <authorList>
            <person name="Iida T."/>
            <person name="Minamisawa K."/>
        </authorList>
    </citation>
    <scope>NUCLEOTIDE SEQUENCE [LARGE SCALE GENOMIC DNA]</scope>
    <source>
        <strain evidence="10 11">NK6</strain>
    </source>
</reference>
<dbReference type="Proteomes" id="UP000063308">
    <property type="component" value="Chromosome"/>
</dbReference>
<dbReference type="InterPro" id="IPR025405">
    <property type="entry name" value="DUF4131"/>
</dbReference>
<sequence>MQGMAEPGRPARSQGIAGTWPVGRAAPAGGFAPAGFGAWPALVETLRGWMRAEAGAGRLLPWVPVAFGSGIALYFAADHEPVLWVVGATATALMLGAVLLRRSRLFAPAIMIAAIAAGFAVATWKTARIAHTVLAKPLYSVSLSGFVETRDIRERTDRFVLRVAAMEAQRSEVKLERVRLSVRKGTAPEVGSFVQLKARLMPPISPVRPGSYDFSRDMFFQGIGASGFVMGAITAAVPPDAGGLRLRYAAFMQGLRDAIDARIRATLEGDNRAIATALLTGRRDAITTPVNDAMFISGLGHVLSISGYHMAVVAGVVFFAVRALLALIPGLAVGFPIKKWSAAAALVAAAFYLLLSGAEVATQRSFFMTAVVLIAVMVDRRAITFRTLAVAALIVLAVAPEALVHPSFQMSFAATLGLVALVQIGMPNLFASPDHSATARIAMWGGREIAMLFLASLIAGLATTPYAAFHFHRVTPFGVLANLGAMPVVSALVMPAGLLGLLAAPFGLDGVFWWLMGIGIDWMVAVSRWVAALPGAVGRIPAFGIAPLIAASLGIIVMGLLRTPLRWSGALVLLVAILWGLAGRQPDILIAGDGQSVAVRGRDGHLQMIRANKDGFLLKEWLAADADPRDAGSPSLAAGVSCDEAGCVTPLADGRLVALALRIDALADDCSRAALVVTARPAPPDCVAMVVDRQRLAAQGALALTRRGDGFAVQAVKARGTDRPWSPATAGEGDFSVSLAPQAAAPVTGTRRRPRPTCRPRIERTAYRYQASTASSPALPITGRATIWLSPIARASAAAAEPSCPRSSLSAGMPVAQAPPMLPSPLAIDLSA</sequence>
<dbReference type="InterPro" id="IPR004477">
    <property type="entry name" value="ComEC_N"/>
</dbReference>
<accession>A0A0E4BXM8</accession>
<evidence type="ECO:0000256" key="1">
    <source>
        <dbReference type="ARBA" id="ARBA00004651"/>
    </source>
</evidence>
<feature type="transmembrane region" description="Helical" evidence="7">
    <location>
        <begin position="59"/>
        <end position="76"/>
    </location>
</feature>
<evidence type="ECO:0000256" key="2">
    <source>
        <dbReference type="ARBA" id="ARBA00022475"/>
    </source>
</evidence>
<evidence type="ECO:0000256" key="7">
    <source>
        <dbReference type="SAM" id="Phobius"/>
    </source>
</evidence>
<comment type="subcellular location">
    <subcellularLocation>
        <location evidence="1">Cell membrane</location>
        <topology evidence="1">Multi-pass membrane protein</topology>
    </subcellularLocation>
</comment>
<evidence type="ECO:0008006" key="12">
    <source>
        <dbReference type="Google" id="ProtNLM"/>
    </source>
</evidence>
<dbReference type="EMBL" id="AP014685">
    <property type="protein sequence ID" value="BAR62679.1"/>
    <property type="molecule type" value="Genomic_DNA"/>
</dbReference>
<feature type="transmembrane region" description="Helical" evidence="7">
    <location>
        <begin position="451"/>
        <end position="471"/>
    </location>
</feature>
<feature type="transmembrane region" description="Helical" evidence="7">
    <location>
        <begin position="82"/>
        <end position="100"/>
    </location>
</feature>
<dbReference type="Pfam" id="PF03772">
    <property type="entry name" value="Competence"/>
    <property type="match status" value="1"/>
</dbReference>
<keyword evidence="4 7" id="KW-1133">Transmembrane helix</keyword>
<feature type="transmembrane region" description="Helical" evidence="7">
    <location>
        <begin position="483"/>
        <end position="504"/>
    </location>
</feature>
<protein>
    <recommendedName>
        <fullName evidence="12">Competence protein ComEC</fullName>
    </recommendedName>
</protein>
<evidence type="ECO:0000313" key="10">
    <source>
        <dbReference type="EMBL" id="BAR62679.1"/>
    </source>
</evidence>
<evidence type="ECO:0000259" key="9">
    <source>
        <dbReference type="Pfam" id="PF13567"/>
    </source>
</evidence>
<evidence type="ECO:0000256" key="4">
    <source>
        <dbReference type="ARBA" id="ARBA00022989"/>
    </source>
</evidence>
<feature type="transmembrane region" description="Helical" evidence="7">
    <location>
        <begin position="307"/>
        <end position="328"/>
    </location>
</feature>
<dbReference type="PANTHER" id="PTHR30619:SF1">
    <property type="entry name" value="RECOMBINATION PROTEIN 2"/>
    <property type="match status" value="1"/>
</dbReference>
<name>A0A0E4BXM8_9BRAD</name>
<feature type="transmembrane region" description="Helical" evidence="7">
    <location>
        <begin position="511"/>
        <end position="530"/>
    </location>
</feature>
<feature type="transmembrane region" description="Helical" evidence="7">
    <location>
        <begin position="385"/>
        <end position="404"/>
    </location>
</feature>
<dbReference type="AlphaFoldDB" id="A0A0E4BXM8"/>
<feature type="transmembrane region" description="Helical" evidence="7">
    <location>
        <begin position="565"/>
        <end position="582"/>
    </location>
</feature>
<feature type="transmembrane region" description="Helical" evidence="7">
    <location>
        <begin position="105"/>
        <end position="124"/>
    </location>
</feature>
<dbReference type="InterPro" id="IPR052159">
    <property type="entry name" value="Competence_DNA_uptake"/>
</dbReference>
<dbReference type="GO" id="GO:0005886">
    <property type="term" value="C:plasma membrane"/>
    <property type="evidence" value="ECO:0007669"/>
    <property type="project" value="UniProtKB-SubCell"/>
</dbReference>
<evidence type="ECO:0000256" key="6">
    <source>
        <dbReference type="SAM" id="MobiDB-lite"/>
    </source>
</evidence>
<keyword evidence="5 7" id="KW-0472">Membrane</keyword>
<evidence type="ECO:0000313" key="11">
    <source>
        <dbReference type="Proteomes" id="UP000063308"/>
    </source>
</evidence>
<feature type="transmembrane region" description="Helical" evidence="7">
    <location>
        <begin position="340"/>
        <end position="355"/>
    </location>
</feature>
<organism evidence="10 11">
    <name type="scientific">Bradyrhizobium diazoefficiens</name>
    <dbReference type="NCBI Taxonomy" id="1355477"/>
    <lineage>
        <taxon>Bacteria</taxon>
        <taxon>Pseudomonadati</taxon>
        <taxon>Pseudomonadota</taxon>
        <taxon>Alphaproteobacteria</taxon>
        <taxon>Hyphomicrobiales</taxon>
        <taxon>Nitrobacteraceae</taxon>
        <taxon>Bradyrhizobium</taxon>
    </lineage>
</organism>
<evidence type="ECO:0000256" key="5">
    <source>
        <dbReference type="ARBA" id="ARBA00023136"/>
    </source>
</evidence>
<feature type="domain" description="ComEC/Rec2-related protein" evidence="8">
    <location>
        <begin position="278"/>
        <end position="562"/>
    </location>
</feature>
<keyword evidence="2" id="KW-1003">Cell membrane</keyword>